<dbReference type="Pfam" id="PF12781">
    <property type="entry name" value="AAA_9"/>
    <property type="match status" value="1"/>
</dbReference>
<dbReference type="Pfam" id="PF12780">
    <property type="entry name" value="AAA_8"/>
    <property type="match status" value="1"/>
</dbReference>
<dbReference type="Pfam" id="PF08393">
    <property type="entry name" value="DHC_N2"/>
    <property type="match status" value="2"/>
</dbReference>
<dbReference type="Pfam" id="PF03028">
    <property type="entry name" value="Dynein_heavy"/>
    <property type="match status" value="1"/>
</dbReference>
<evidence type="ECO:0000313" key="25">
    <source>
        <dbReference type="Proteomes" id="UP001465755"/>
    </source>
</evidence>
<keyword evidence="25" id="KW-1185">Reference proteome</keyword>
<dbReference type="InterPro" id="IPR013602">
    <property type="entry name" value="Dynein_heavy_linker"/>
</dbReference>
<feature type="domain" description="Dynein heavy chain linker" evidence="16">
    <location>
        <begin position="1274"/>
        <end position="1394"/>
    </location>
</feature>
<dbReference type="Pfam" id="PF12774">
    <property type="entry name" value="AAA_6"/>
    <property type="match status" value="1"/>
</dbReference>
<feature type="region of interest" description="Disordered" evidence="13">
    <location>
        <begin position="1"/>
        <end position="21"/>
    </location>
</feature>
<feature type="domain" description="Dynein axonemal heavy chain 2/5/8 coiled-coil" evidence="23">
    <location>
        <begin position="1084"/>
        <end position="1198"/>
    </location>
</feature>
<dbReference type="InterPro" id="IPR041466">
    <property type="entry name" value="Dynein_AAA5_ext"/>
</dbReference>
<dbReference type="GO" id="GO:0007018">
    <property type="term" value="P:microtubule-based movement"/>
    <property type="evidence" value="ECO:0007669"/>
    <property type="project" value="InterPro"/>
</dbReference>
<dbReference type="Gene3D" id="3.40.50.300">
    <property type="entry name" value="P-loop containing nucleotide triphosphate hydrolases"/>
    <property type="match status" value="6"/>
</dbReference>
<evidence type="ECO:0000256" key="6">
    <source>
        <dbReference type="ARBA" id="ARBA00022840"/>
    </source>
</evidence>
<dbReference type="GO" id="GO:0045505">
    <property type="term" value="F:dynein intermediate chain binding"/>
    <property type="evidence" value="ECO:0007669"/>
    <property type="project" value="InterPro"/>
</dbReference>
<evidence type="ECO:0000259" key="18">
    <source>
        <dbReference type="Pfam" id="PF12780"/>
    </source>
</evidence>
<evidence type="ECO:0000256" key="1">
    <source>
        <dbReference type="ARBA" id="ARBA00004611"/>
    </source>
</evidence>
<feature type="domain" description="Dynein heavy chain hydrolytic ATP-binding dynein motor region" evidence="17">
    <location>
        <begin position="1766"/>
        <end position="2044"/>
    </location>
</feature>
<evidence type="ECO:0000256" key="3">
    <source>
        <dbReference type="ARBA" id="ARBA00022701"/>
    </source>
</evidence>
<dbReference type="Pfam" id="PF18199">
    <property type="entry name" value="Dynein_C"/>
    <property type="match status" value="1"/>
</dbReference>
<feature type="compositionally biased region" description="Low complexity" evidence="13">
    <location>
        <begin position="2048"/>
        <end position="2064"/>
    </location>
</feature>
<dbReference type="PANTHER" id="PTHR45703">
    <property type="entry name" value="DYNEIN HEAVY CHAIN"/>
    <property type="match status" value="1"/>
</dbReference>
<dbReference type="InterPro" id="IPR042219">
    <property type="entry name" value="AAA_lid_11_sf"/>
</dbReference>
<keyword evidence="5" id="KW-0970">Cilium biogenesis/degradation</keyword>
<dbReference type="Pfam" id="PF18198">
    <property type="entry name" value="AAA_lid_11"/>
    <property type="match status" value="1"/>
</dbReference>
<feature type="coiled-coil region" evidence="12">
    <location>
        <begin position="2938"/>
        <end position="2997"/>
    </location>
</feature>
<evidence type="ECO:0000256" key="12">
    <source>
        <dbReference type="SAM" id="Coils"/>
    </source>
</evidence>
<dbReference type="Pfam" id="PF25007">
    <property type="entry name" value="DYH2-5-8_CC"/>
    <property type="match status" value="1"/>
</dbReference>
<evidence type="ECO:0000259" key="20">
    <source>
        <dbReference type="Pfam" id="PF17852"/>
    </source>
</evidence>
<evidence type="ECO:0000259" key="16">
    <source>
        <dbReference type="Pfam" id="PF08393"/>
    </source>
</evidence>
<dbReference type="InterPro" id="IPR026983">
    <property type="entry name" value="DHC"/>
</dbReference>
<dbReference type="Gene3D" id="1.20.920.20">
    <property type="match status" value="1"/>
</dbReference>
<keyword evidence="6" id="KW-0067">ATP-binding</keyword>
<feature type="region of interest" description="Disordered" evidence="13">
    <location>
        <begin position="944"/>
        <end position="967"/>
    </location>
</feature>
<feature type="domain" description="Dynein heavy chain linker" evidence="16">
    <location>
        <begin position="1399"/>
        <end position="1632"/>
    </location>
</feature>
<reference evidence="24 25" key="1">
    <citation type="journal article" date="2024" name="Nat. Commun.">
        <title>Phylogenomics reveals the evolutionary origins of lichenization in chlorophyte algae.</title>
        <authorList>
            <person name="Puginier C."/>
            <person name="Libourel C."/>
            <person name="Otte J."/>
            <person name="Skaloud P."/>
            <person name="Haon M."/>
            <person name="Grisel S."/>
            <person name="Petersen M."/>
            <person name="Berrin J.G."/>
            <person name="Delaux P.M."/>
            <person name="Dal Grande F."/>
            <person name="Keller J."/>
        </authorList>
    </citation>
    <scope>NUCLEOTIDE SEQUENCE [LARGE SCALE GENOMIC DNA]</scope>
    <source>
        <strain evidence="24 25">SAG 2036</strain>
    </source>
</reference>
<evidence type="ECO:0000256" key="9">
    <source>
        <dbReference type="ARBA" id="ARBA00023054"/>
    </source>
</evidence>
<feature type="domain" description="Dynein heavy chain ATP-binding dynein motor region" evidence="19">
    <location>
        <begin position="3254"/>
        <end position="3482"/>
    </location>
</feature>
<keyword evidence="8" id="KW-0243">Dynein</keyword>
<comment type="subcellular location">
    <subcellularLocation>
        <location evidence="1">Cytoplasm</location>
        <location evidence="1">Cytoskeleton</location>
        <location evidence="1">Flagellum axoneme</location>
    </subcellularLocation>
</comment>
<evidence type="ECO:0000259" key="14">
    <source>
        <dbReference type="Pfam" id="PF03028"/>
    </source>
</evidence>
<feature type="domain" description="Dynein heavy chain region D6 P-loop" evidence="14">
    <location>
        <begin position="3712"/>
        <end position="3788"/>
    </location>
</feature>
<evidence type="ECO:0000256" key="5">
    <source>
        <dbReference type="ARBA" id="ARBA00022794"/>
    </source>
</evidence>
<keyword evidence="7" id="KW-0282">Flagellum</keyword>
<dbReference type="GO" id="GO:0030286">
    <property type="term" value="C:dynein complex"/>
    <property type="evidence" value="ECO:0007669"/>
    <property type="project" value="UniProtKB-KW"/>
</dbReference>
<name>A0AAW1Q362_9CHLO</name>
<dbReference type="InterPro" id="IPR035699">
    <property type="entry name" value="AAA_6"/>
</dbReference>
<evidence type="ECO:0000256" key="8">
    <source>
        <dbReference type="ARBA" id="ARBA00023017"/>
    </source>
</evidence>
<dbReference type="InterPro" id="IPR041228">
    <property type="entry name" value="Dynein_C"/>
</dbReference>
<evidence type="ECO:0000256" key="11">
    <source>
        <dbReference type="ARBA" id="ARBA00023212"/>
    </source>
</evidence>
<evidence type="ECO:0000313" key="24">
    <source>
        <dbReference type="EMBL" id="KAK9814943.1"/>
    </source>
</evidence>
<dbReference type="InterPro" id="IPR041658">
    <property type="entry name" value="AAA_lid_11"/>
</dbReference>
<organism evidence="24 25">
    <name type="scientific">Symbiochloris irregularis</name>
    <dbReference type="NCBI Taxonomy" id="706552"/>
    <lineage>
        <taxon>Eukaryota</taxon>
        <taxon>Viridiplantae</taxon>
        <taxon>Chlorophyta</taxon>
        <taxon>core chlorophytes</taxon>
        <taxon>Trebouxiophyceae</taxon>
        <taxon>Trebouxiales</taxon>
        <taxon>Trebouxiaceae</taxon>
        <taxon>Symbiochloris</taxon>
    </lineage>
</organism>
<dbReference type="Gene3D" id="1.10.8.710">
    <property type="match status" value="1"/>
</dbReference>
<keyword evidence="11" id="KW-0206">Cytoskeleton</keyword>
<feature type="region of interest" description="Disordered" evidence="13">
    <location>
        <begin position="2036"/>
        <end position="2079"/>
    </location>
</feature>
<keyword evidence="9 12" id="KW-0175">Coiled coil</keyword>
<protein>
    <recommendedName>
        <fullName evidence="26">Dynein heavy chain</fullName>
    </recommendedName>
</protein>
<dbReference type="Pfam" id="PF12775">
    <property type="entry name" value="AAA_7"/>
    <property type="match status" value="1"/>
</dbReference>
<keyword evidence="4" id="KW-0547">Nucleotide-binding</keyword>
<feature type="compositionally biased region" description="Polar residues" evidence="13">
    <location>
        <begin position="2065"/>
        <end position="2076"/>
    </location>
</feature>
<dbReference type="Pfam" id="PF17852">
    <property type="entry name" value="Dynein_AAA_lid"/>
    <property type="match status" value="1"/>
</dbReference>
<keyword evidence="10" id="KW-0505">Motor protein</keyword>
<dbReference type="SUPFAM" id="SSF52540">
    <property type="entry name" value="P-loop containing nucleoside triphosphate hydrolases"/>
    <property type="match status" value="3"/>
</dbReference>
<evidence type="ECO:0000259" key="22">
    <source>
        <dbReference type="Pfam" id="PF18199"/>
    </source>
</evidence>
<comment type="caution">
    <text evidence="24">The sequence shown here is derived from an EMBL/GenBank/DDBJ whole genome shotgun (WGS) entry which is preliminary data.</text>
</comment>
<dbReference type="InterPro" id="IPR035706">
    <property type="entry name" value="AAA_9"/>
</dbReference>
<dbReference type="InterPro" id="IPR004273">
    <property type="entry name" value="Dynein_heavy_D6_P-loop"/>
</dbReference>
<dbReference type="GO" id="GO:0051959">
    <property type="term" value="F:dynein light intermediate chain binding"/>
    <property type="evidence" value="ECO:0007669"/>
    <property type="project" value="InterPro"/>
</dbReference>
<feature type="domain" description="Dynein heavy chain tail" evidence="15">
    <location>
        <begin position="195"/>
        <end position="750"/>
    </location>
</feature>
<gene>
    <name evidence="24" type="ORF">WJX73_002724</name>
</gene>
<dbReference type="InterPro" id="IPR027417">
    <property type="entry name" value="P-loop_NTPase"/>
</dbReference>
<feature type="compositionally biased region" description="Low complexity" evidence="13">
    <location>
        <begin position="956"/>
        <end position="965"/>
    </location>
</feature>
<sequence length="4162" mass="452969">MKPSSLTRSAPRAAAKKTKEVPAAVKERLEPLLRLAAADGEDIWAVPDNKQAFLDFCFNPKALKLLAYQTGRDPKHICLTDGHPELDSGKAVYLLKLEAAALTPENVEGVVQCGELNMASPTESLLATIQGVFGPCLTAHNEWSDTVKREFGGRLHKVMTELTDAVQGAKGKTVLYAPQEGLDDVQEIARDQERVKQLETRIIHWTRQVRVVARAPEGGPGRASPLDELAFWRARLADLTGIREQLQLPGVQKVEVVLESTYSPYLAPWRTLKQDIDQGIALAADNVKYLAILEAPCTALSKAAPKDVMGKLPPVVHCLRALWVLCPHYRAPDHMVELLRQLGGQVIACCSAAINFQALLAGDVTACVARLEESVEALEAWKALYQQTRDKIATGRSSALWNFDETDVFAQTNAFIHRCRDLLALAGAQCQHAPRAALPVFGGASGLTITQGIKGIQDNFQALVEPLRNLNYTALDVSATAWFDDFQRFTFGVKDLDLLLCNVIEGAYENTAGVLAQLELTEAFHSMAATPTIQQCTARKAGDMYALWLRDLDAVRQQFDSLRRNPPTSAAFPTFGMRAAAADALLQRLQGAFTLHAALRDVLPQIPAADEAIAMHQQVVGAIEQYLTVTHNEWWQGTEALAGNLSCGLVAQHPSAKGLLTHGLGNLVGDVLLEVPVWARLARPVPTPVQDLAEQAEKLRTTAASVTAIVRTYNKALGSLSREERRLFRERIRLVDRRVMPGISKLLWSRPKAPLDTYCREALWYGKELSHKVREYKMWQQRFDEVIKDIQEASFFVVDRKQVYDLKGFAAAQSQQHDRVRALLQDRHEIMSEGLDCLHAFFAQDGPEVLAEWDRYLHQLDWRVEDALRVAVKRAMAELSLALTGAPKAEPVPLFSTELKLDAGGHVELAPTIQDLFNMVHSVSRQLVSITDCIPRLVLTQPGYGPKSENSGTGTEAEPASQAEAPPMPSYYQVIGAEEDTTLKYVMQITNSISGIIERAQVLLVYWEKKYKPLWDQDRQAQLWRYEKANKPASTFRQDIEKYNRLAEEILAESAFENVRFLSIDAHPLQKALVAHCRAWTSQLLGLLHSTGQRELTALHKHMASQTEAMHSSITDMHTLADALALQQRLAADSEAFQGRFGPLEATYGTLAHFEVVTGDEEMENLEDMRPSLADFQQAFSEFEEVVSQRKSEQLQLLQGGCASFGEASQASLQAFRDSAPYSQKNWKPAEALDVLREARSKVAADHAALDELNFGVQLLQSEAVPIADMLTHEKEIMQLENTWSAVAQWDEGFGRVQNTTLADLKPAALEGLCSRLATLLDMEGVQQWPVWQDTDVKLRAFRAMLPMITVLQSPNLRPRHWQALEARTGRCYDPSKGSLTVQDMLDMNLAQHAGYITGHQRVVQLLDHQTIQLSRVRLSPHEPIFREDIKSQDEALRTITRLLEVILQVQHHWGMLNDLFGNAAHGGSAVDRQRAAHQAATEQLSSCMASVKAAAGIEQAAEKSVIESFERLLASLEQSKQSLGEFLADKCRSFPRLHYLASQDALHMLSCAEREATTIQPHIPKLFTGAHRLDIQPAPGGGHGMVVAGMLSGKGENLPFFQAVPVHGPLELWMSKVEAEMYLAVRNRAKQVQTDRKRAKVDEWVLAHQMQFLLLACQIGWTQACEEALRHAGSPTAALGQLHGTTGQFVQNLQQLMAGELSALNRSKLAALLVTTLHGQEVVARLRATKSRGMRDVMWGSQLRYYAPRSSDLVNVKQGIATFVYGSEYMGDVHRLVITPAVERDMQALTHATFMHSVGCTTGAISSGKTAVIQDLATLLARHVVMLHCHEDINPQRTGTALLGAAQTGAWILFDNLNCLRADALSAFAVQTGALLKAIKAKEDSLTFEGATIVLSPLAGVFASMSPCAASMGQLPESLQQLLLPVAMSPDLGIVAEVALTCRGFRSAKVLAKQLMTVRHLSQNLLLPQPQYLFDLRSFLLPAIQAAGDLRRQNASLPERDAVMQGITSCCTHMLEPSHASLFQTLLQESFSAVMPTKEAPEESKAGAEAAKAAAGSEGADAKQQQAGRPTSSPSKKMADEIKALRQASKKHVAGAQATVTLKQQAARDMQKVRAAVEEEMRSRHLPVVPAQLDRIEHIWRVKSAGQCNLLVGPACTGKSTAWQCLQGALHRLHVAQPDHSGYTKVQEHVIHTAALSFEQLYGSVSAATGQWQDGVLPAALRKANEDELNREQWIILQGPLNAAWPKLITTLVDKHVRTLPLPSGQSLRIADKVSIFIETDDLSKAAPNLISRTSLTQFSQADLGWQLLWQSWLSARKDAHPASAWLAAHGSRQLECAMAATEACHRKGHLQFASGSLVAVQNALRLLEATDVWSSLPGSAKLYQMWFSFALIWGIGGLIEASGRSMFEEAIRTGLPDLPTNLSVFDYKADLKAGTWVKWASLTPAFRAPEDASGSASIPRRAATAAAFLAYTFLQQGMHAVIVGPPGSGKSTLAAQVLAGLPASIASQSLCCNAQTTADELSHHVEMHLQQQSGGVWGPPSGKRQCVSCIDDLHLPKQASAGLNSAGDLLTGFINTSSWMGSSAAEVHQLKDVQLLGCMSMQPGQASSDSMRLLAKGLQHLEQHEFEPDKQVVLRLWCNEKAAYSAVTSIEEAQAIVDVKLSSSAASASLSEFQSTQTYTGQPASALFREDWIHVCHIHNVLQQRQRHALLLSRRGSNAPALAMLAATLADASVLTIDQKMEPASYRSRLLAALQEALSGGKRDVLLFTDADAGQLNDASHLMTSGSPPAWATPQDVQGLLEAAKPACKAAGLSGNAYDELLFLGKAVRDSICVVLCLDEAQGQYSDYSQSHSGCLEHMLVDTINEHAPNSLTDFATRELAGQCSSYEDKSNNISQAMAALHCSALARTAGSAALSVPLGSGHFRGLIFAFKRILYARQRRDVRELEKLVAEAQAGHDAKSAQAAQLQRHVVEGRAAAAAAVAQAQAQLQKMSADQLAELQGVNAPSVQLEATVSGVMMLLALPTGWKEAQAELGTQDLLSRLLALDTARVDDVTTRKLGRTMDAAKLSTEAVQGLPAAARPLVGWLQAYRAFGVAAQSLKAEQAQAEALLEAAEQLKASASNHQQQLSAAQQQMSSVEGAMEAASKDKQQLQAELQRMQSKLDKCKAEQPLLQATASAWQRDLDTVNARLTALPADAVLASAALTYGGAFPGQQRPHLQALWTQQVEKAGLTPSADFSLTSLVASQVQTCSWKRPGLASDAGALDAAALLLCSPCWPLVIDTEELAAAWIGKTVAADSKHYLDSKRSPKMHTVSAKSTGCCEELAGHVQTGSRVLLKDVGTHIDDRLASLLRKDFVSSEGKTWVQVGDQRLTVHPSFQLSILADSGMGQVPDCLQGRVSVLVHNADSDVEAQLRVAMLEYEQRTSTQTQEATTDRICKLLHSLDKQNETAVTAMQLCSGCILDSADVMAKLRELNKASTDADLTLQKLNADLKAAQDLPPRQAACVSHAAMLHAALNQVQSLNSLDFGRQPVDHVGPLQQSLAVARSAQVAQRKEDDAWVMARVTEQHTLLVLKQVCRSLHLQNRLLVALHSAMRCAELRGQLPAEQWAAFVRQDSGQASDAARADRPQWLPAPAWQGLRQLQALPSCQEVATALMAQPEGWQAWYASADAELAPLPHRLAAELAPFMELLFARCLRPDRLQQATLAFIGKNQGPAAELAIAQAVQQGQWVHLTNVDLAPEWLQQLPSMLQRVLSDQKAQAGFQLWLSASNTDALPAALVESCLVVAVEALQGTKAIMESLLAEAKVSKEPLPTRHALVYPRVCFALAFLHSTLVIQHQRGALRTVVRASDFMALDAMVRLCLEAARGSSVPWLQLQMLASEVVYGSRLSSTAEARQLEVAVQKLLHEGMMTHPDRTLVPGLPEAYGVPQEKTLADLQFQLDALPSPDPPSVYDWYLAGAVPTQLSANSGVLAKLRTLHASHWSDAAPDTLTLGAKDLEQARAAASDILVQIAAVESASDVALKLASGQVPDSWGINTHASATKLSDWLRALLDHVQTLAQMAGQPTSPAINLSAFIRPAALLTAVLQAGASKLSEPSGNMQFAASPASTDTSCRPSDGLIVKGLHLLGLDWDQQNGVMFPVQPELEGSSSLQGAILHL</sequence>
<dbReference type="InterPro" id="IPR042222">
    <property type="entry name" value="Dynein_2_N"/>
</dbReference>
<dbReference type="Gene3D" id="1.20.58.1120">
    <property type="match status" value="1"/>
</dbReference>
<evidence type="ECO:0000259" key="23">
    <source>
        <dbReference type="Pfam" id="PF25007"/>
    </source>
</evidence>
<feature type="coiled-coil region" evidence="12">
    <location>
        <begin position="3099"/>
        <end position="3171"/>
    </location>
</feature>
<evidence type="ECO:0000256" key="2">
    <source>
        <dbReference type="ARBA" id="ARBA00022490"/>
    </source>
</evidence>
<accession>A0AAW1Q362</accession>
<feature type="domain" description="Dynein heavy chain AAA 5 extension" evidence="20">
    <location>
        <begin position="2381"/>
        <end position="2442"/>
    </location>
</feature>
<dbReference type="Gene3D" id="1.10.8.720">
    <property type="entry name" value="Region D6 of dynein motor"/>
    <property type="match status" value="1"/>
</dbReference>
<dbReference type="InterPro" id="IPR043157">
    <property type="entry name" value="Dynein_AAA1S"/>
</dbReference>
<dbReference type="GO" id="GO:0030030">
    <property type="term" value="P:cell projection organization"/>
    <property type="evidence" value="ECO:0007669"/>
    <property type="project" value="UniProtKB-KW"/>
</dbReference>
<evidence type="ECO:0000256" key="13">
    <source>
        <dbReference type="SAM" id="MobiDB-lite"/>
    </source>
</evidence>
<evidence type="ECO:0000259" key="15">
    <source>
        <dbReference type="Pfam" id="PF08385"/>
    </source>
</evidence>
<dbReference type="InterPro" id="IPR024317">
    <property type="entry name" value="Dynein_heavy_chain_D4_dom"/>
</dbReference>
<dbReference type="InterPro" id="IPR042228">
    <property type="entry name" value="Dynein_linker_3"/>
</dbReference>
<evidence type="ECO:0000259" key="21">
    <source>
        <dbReference type="Pfam" id="PF18198"/>
    </source>
</evidence>
<dbReference type="InterPro" id="IPR013594">
    <property type="entry name" value="Dynein_heavy_tail"/>
</dbReference>
<evidence type="ECO:0000256" key="10">
    <source>
        <dbReference type="ARBA" id="ARBA00023175"/>
    </source>
</evidence>
<dbReference type="Gene3D" id="1.20.140.100">
    <property type="entry name" value="Dynein heavy chain, N-terminal domain 2"/>
    <property type="match status" value="1"/>
</dbReference>
<feature type="domain" description="Dynein heavy chain C-terminal" evidence="22">
    <location>
        <begin position="4019"/>
        <end position="4142"/>
    </location>
</feature>
<dbReference type="Proteomes" id="UP001465755">
    <property type="component" value="Unassembled WGS sequence"/>
</dbReference>
<keyword evidence="7" id="KW-0966">Cell projection</keyword>
<dbReference type="GO" id="GO:0005874">
    <property type="term" value="C:microtubule"/>
    <property type="evidence" value="ECO:0007669"/>
    <property type="project" value="UniProtKB-KW"/>
</dbReference>
<feature type="domain" description="Dynein heavy chain AAA module D4" evidence="18">
    <location>
        <begin position="2689"/>
        <end position="2907"/>
    </location>
</feature>
<keyword evidence="3" id="KW-0493">Microtubule</keyword>
<proteinExistence type="predicted"/>
<evidence type="ECO:0000259" key="19">
    <source>
        <dbReference type="Pfam" id="PF12781"/>
    </source>
</evidence>
<dbReference type="EMBL" id="JALJOQ010000001">
    <property type="protein sequence ID" value="KAK9814943.1"/>
    <property type="molecule type" value="Genomic_DNA"/>
</dbReference>
<dbReference type="InterPro" id="IPR056759">
    <property type="entry name" value="DYH2-5-8_CC"/>
</dbReference>
<keyword evidence="7" id="KW-0969">Cilium</keyword>
<dbReference type="Gene3D" id="1.10.472.130">
    <property type="match status" value="1"/>
</dbReference>
<evidence type="ECO:0000256" key="7">
    <source>
        <dbReference type="ARBA" id="ARBA00022846"/>
    </source>
</evidence>
<feature type="domain" description="Dynein heavy chain AAA lid" evidence="21">
    <location>
        <begin position="3826"/>
        <end position="3956"/>
    </location>
</feature>
<dbReference type="Pfam" id="PF08385">
    <property type="entry name" value="DHC_N1"/>
    <property type="match status" value="1"/>
</dbReference>
<dbReference type="Gene3D" id="3.20.180.20">
    <property type="entry name" value="Dynein heavy chain, N-terminal domain 2"/>
    <property type="match status" value="1"/>
</dbReference>
<evidence type="ECO:0000256" key="4">
    <source>
        <dbReference type="ARBA" id="ARBA00022741"/>
    </source>
</evidence>
<dbReference type="GO" id="GO:0005524">
    <property type="term" value="F:ATP binding"/>
    <property type="evidence" value="ECO:0007669"/>
    <property type="project" value="UniProtKB-KW"/>
</dbReference>
<dbReference type="GO" id="GO:0008569">
    <property type="term" value="F:minus-end-directed microtubule motor activity"/>
    <property type="evidence" value="ECO:0007669"/>
    <property type="project" value="InterPro"/>
</dbReference>
<keyword evidence="2" id="KW-0963">Cytoplasm</keyword>
<evidence type="ECO:0000259" key="17">
    <source>
        <dbReference type="Pfam" id="PF12774"/>
    </source>
</evidence>
<evidence type="ECO:0008006" key="26">
    <source>
        <dbReference type="Google" id="ProtNLM"/>
    </source>
</evidence>